<evidence type="ECO:0000313" key="8">
    <source>
        <dbReference type="Proteomes" id="UP001143307"/>
    </source>
</evidence>
<dbReference type="PROSITE" id="PS50977">
    <property type="entry name" value="HTH_TETR_2"/>
    <property type="match status" value="1"/>
</dbReference>
<feature type="domain" description="HTH tetR-type" evidence="6">
    <location>
        <begin position="14"/>
        <end position="74"/>
    </location>
</feature>
<dbReference type="InterPro" id="IPR023772">
    <property type="entry name" value="DNA-bd_HTH_TetR-type_CS"/>
</dbReference>
<dbReference type="Gene3D" id="1.10.357.10">
    <property type="entry name" value="Tetracycline Repressor, domain 2"/>
    <property type="match status" value="1"/>
</dbReference>
<reference evidence="7" key="1">
    <citation type="submission" date="2019-02" db="EMBL/GenBank/DDBJ databases">
        <authorList>
            <person name="Li S.-H."/>
        </authorList>
    </citation>
    <scope>NUCLEOTIDE SEQUENCE</scope>
    <source>
        <strain evidence="7">IMCC8485</strain>
    </source>
</reference>
<gene>
    <name evidence="7" type="primary">betI</name>
    <name evidence="7" type="ORF">EYC87_13135</name>
</gene>
<keyword evidence="2" id="KW-0805">Transcription regulation</keyword>
<evidence type="ECO:0000256" key="2">
    <source>
        <dbReference type="ARBA" id="ARBA00023015"/>
    </source>
</evidence>
<dbReference type="InterPro" id="IPR009057">
    <property type="entry name" value="Homeodomain-like_sf"/>
</dbReference>
<dbReference type="RefSeq" id="WP_279253282.1">
    <property type="nucleotide sequence ID" value="NZ_SHNP01000004.1"/>
</dbReference>
<dbReference type="Pfam" id="PF00440">
    <property type="entry name" value="TetR_N"/>
    <property type="match status" value="1"/>
</dbReference>
<sequence>MNSPAKAPRVQPPEVRREQLISATMKSIARNGLSGTTMAEVTKEAGLSLGIANLHFKSKEKLLIETLTHMTGEYHDGQQEILEGGRYPTVAEKIEALLQFDFSSRVATRDKIAVWFAFWGEAKSRPTYQRICRDIDIRAEKSLSNLFQKAIDEAGYKHASAATLANGYTALSNGLWLNLLLSPKQSKRKQARQVARDYLASALPEHISAVEPTK</sequence>
<dbReference type="SUPFAM" id="SSF48498">
    <property type="entry name" value="Tetracyclin repressor-like, C-terminal domain"/>
    <property type="match status" value="1"/>
</dbReference>
<dbReference type="InterPro" id="IPR001647">
    <property type="entry name" value="HTH_TetR"/>
</dbReference>
<dbReference type="Proteomes" id="UP001143307">
    <property type="component" value="Unassembled WGS sequence"/>
</dbReference>
<dbReference type="SUPFAM" id="SSF46689">
    <property type="entry name" value="Homeodomain-like"/>
    <property type="match status" value="1"/>
</dbReference>
<evidence type="ECO:0000259" key="6">
    <source>
        <dbReference type="PROSITE" id="PS50977"/>
    </source>
</evidence>
<evidence type="ECO:0000256" key="4">
    <source>
        <dbReference type="ARBA" id="ARBA00023163"/>
    </source>
</evidence>
<proteinExistence type="predicted"/>
<keyword evidence="3 5" id="KW-0238">DNA-binding</keyword>
<dbReference type="NCBIfam" id="NF001978">
    <property type="entry name" value="PRK00767.1"/>
    <property type="match status" value="1"/>
</dbReference>
<evidence type="ECO:0000256" key="3">
    <source>
        <dbReference type="ARBA" id="ARBA00023125"/>
    </source>
</evidence>
<dbReference type="PANTHER" id="PTHR30055:SF228">
    <property type="entry name" value="TRANSCRIPTIONAL REGULATOR-RELATED"/>
    <property type="match status" value="1"/>
</dbReference>
<dbReference type="Pfam" id="PF13977">
    <property type="entry name" value="TetR_C_6"/>
    <property type="match status" value="1"/>
</dbReference>
<evidence type="ECO:0000256" key="1">
    <source>
        <dbReference type="ARBA" id="ARBA00022491"/>
    </source>
</evidence>
<keyword evidence="4" id="KW-0804">Transcription</keyword>
<feature type="DNA-binding region" description="H-T-H motif" evidence="5">
    <location>
        <begin position="37"/>
        <end position="56"/>
    </location>
</feature>
<dbReference type="EMBL" id="SHNP01000004">
    <property type="protein sequence ID" value="MCX2974531.1"/>
    <property type="molecule type" value="Genomic_DNA"/>
</dbReference>
<name>A0ABT3SX00_9GAMM</name>
<evidence type="ECO:0000313" key="7">
    <source>
        <dbReference type="EMBL" id="MCX2974531.1"/>
    </source>
</evidence>
<dbReference type="InterPro" id="IPR039538">
    <property type="entry name" value="BetI_C"/>
</dbReference>
<dbReference type="PROSITE" id="PS01081">
    <property type="entry name" value="HTH_TETR_1"/>
    <property type="match status" value="1"/>
</dbReference>
<evidence type="ECO:0000256" key="5">
    <source>
        <dbReference type="PROSITE-ProRule" id="PRU00335"/>
    </source>
</evidence>
<dbReference type="InterPro" id="IPR036271">
    <property type="entry name" value="Tet_transcr_reg_TetR-rel_C_sf"/>
</dbReference>
<organism evidence="7 8">
    <name type="scientific">Candidatus Seongchinamella marina</name>
    <dbReference type="NCBI Taxonomy" id="2518990"/>
    <lineage>
        <taxon>Bacteria</taxon>
        <taxon>Pseudomonadati</taxon>
        <taxon>Pseudomonadota</taxon>
        <taxon>Gammaproteobacteria</taxon>
        <taxon>Cellvibrionales</taxon>
        <taxon>Halieaceae</taxon>
        <taxon>Seongchinamella</taxon>
    </lineage>
</organism>
<accession>A0ABT3SX00</accession>
<dbReference type="PANTHER" id="PTHR30055">
    <property type="entry name" value="HTH-TYPE TRANSCRIPTIONAL REGULATOR RUTR"/>
    <property type="match status" value="1"/>
</dbReference>
<protein>
    <submittedName>
        <fullName evidence="7">Transcriptional regulator BetI</fullName>
    </submittedName>
</protein>
<comment type="caution">
    <text evidence="7">The sequence shown here is derived from an EMBL/GenBank/DDBJ whole genome shotgun (WGS) entry which is preliminary data.</text>
</comment>
<keyword evidence="8" id="KW-1185">Reference proteome</keyword>
<dbReference type="InterPro" id="IPR050109">
    <property type="entry name" value="HTH-type_TetR-like_transc_reg"/>
</dbReference>
<keyword evidence="1" id="KW-0678">Repressor</keyword>